<feature type="transmembrane region" description="Helical" evidence="7">
    <location>
        <begin position="411"/>
        <end position="430"/>
    </location>
</feature>
<evidence type="ECO:0000256" key="3">
    <source>
        <dbReference type="ARBA" id="ARBA00022475"/>
    </source>
</evidence>
<dbReference type="InterPro" id="IPR036259">
    <property type="entry name" value="MFS_trans_sf"/>
</dbReference>
<dbReference type="InterPro" id="IPR004638">
    <property type="entry name" value="EmrB-like"/>
</dbReference>
<feature type="transmembrane region" description="Helical" evidence="7">
    <location>
        <begin position="12"/>
        <end position="37"/>
    </location>
</feature>
<name>A0ABS4EB32_9FIRM</name>
<feature type="transmembrane region" description="Helical" evidence="7">
    <location>
        <begin position="304"/>
        <end position="321"/>
    </location>
</feature>
<keyword evidence="10" id="KW-1185">Reference proteome</keyword>
<feature type="domain" description="Major facilitator superfamily (MFS) profile" evidence="8">
    <location>
        <begin position="1"/>
        <end position="434"/>
    </location>
</feature>
<feature type="transmembrane region" description="Helical" evidence="7">
    <location>
        <begin position="135"/>
        <end position="158"/>
    </location>
</feature>
<accession>A0ABS4EB32</accession>
<proteinExistence type="predicted"/>
<dbReference type="InterPro" id="IPR020846">
    <property type="entry name" value="MFS_dom"/>
</dbReference>
<keyword evidence="3" id="KW-1003">Cell membrane</keyword>
<reference evidence="9 10" key="1">
    <citation type="submission" date="2021-03" db="EMBL/GenBank/DDBJ databases">
        <title>Genomic Encyclopedia of Type Strains, Phase IV (KMG-IV): sequencing the most valuable type-strain genomes for metagenomic binning, comparative biology and taxonomic classification.</title>
        <authorList>
            <person name="Goeker M."/>
        </authorList>
    </citation>
    <scope>NUCLEOTIDE SEQUENCE [LARGE SCALE GENOMIC DNA]</scope>
    <source>
        <strain evidence="9 10">DSM 1289</strain>
    </source>
</reference>
<evidence type="ECO:0000256" key="1">
    <source>
        <dbReference type="ARBA" id="ARBA00004651"/>
    </source>
</evidence>
<feature type="transmembrane region" description="Helical" evidence="7">
    <location>
        <begin position="78"/>
        <end position="96"/>
    </location>
</feature>
<keyword evidence="2" id="KW-0813">Transport</keyword>
<dbReference type="PROSITE" id="PS00217">
    <property type="entry name" value="SUGAR_TRANSPORT_2"/>
    <property type="match status" value="1"/>
</dbReference>
<feature type="transmembrane region" description="Helical" evidence="7">
    <location>
        <begin position="170"/>
        <end position="191"/>
    </location>
</feature>
<evidence type="ECO:0000313" key="9">
    <source>
        <dbReference type="EMBL" id="MBP1855149.1"/>
    </source>
</evidence>
<dbReference type="EMBL" id="JAGGJX010000002">
    <property type="protein sequence ID" value="MBP1855149.1"/>
    <property type="molecule type" value="Genomic_DNA"/>
</dbReference>
<gene>
    <name evidence="9" type="ORF">J2Z43_001542</name>
</gene>
<evidence type="ECO:0000313" key="10">
    <source>
        <dbReference type="Proteomes" id="UP000767291"/>
    </source>
</evidence>
<dbReference type="PROSITE" id="PS50850">
    <property type="entry name" value="MFS"/>
    <property type="match status" value="1"/>
</dbReference>
<keyword evidence="6 7" id="KW-0472">Membrane</keyword>
<protein>
    <submittedName>
        <fullName evidence="9">EmrB/QacA subfamily drug resistance transporter</fullName>
    </submittedName>
</protein>
<dbReference type="Gene3D" id="1.20.1250.20">
    <property type="entry name" value="MFS general substrate transporter like domains"/>
    <property type="match status" value="1"/>
</dbReference>
<feature type="transmembrane region" description="Helical" evidence="7">
    <location>
        <begin position="49"/>
        <end position="72"/>
    </location>
</feature>
<sequence length="455" mass="50172">MNVTFPSLMNEFNISLSMVQWVTTIYLLIISIIVPISSFFNQKFDKKKLFITSNLIFIAGVIIDCVSPTFSILLIGRLLQGLATGIALPLMFNIILEEAPQEKRGTMMGFGVLTTAIAPAIGPTFGGWLTTELSWRYIFISLIPILILSLFLGIYSISSKKEKNTSDTKFDFLAVFYITLIFGGLLFFFTIVGEKGVFSWLPWTYFIVGILGLLLFIKRMKISETPLINLEVFKHVGFDLLLISFLVYQFLLLGLSFIIPIYLQIVQLKSASISGMFMLPGALIGAILAPISGRILDKLGPKKPILLGLILSLIALALMALSIRSNILVFIIICHSLFMIGEGIAYSNLMTTALNQLPTSFESDGNAIFNTLQQFSGAVATSIVAAIIASFQKNSASGDHILGTQVGVQAGLIFLLILIAIGLFSTMIFFTKQRSLKTNIDKCDYCKDEVIERIN</sequence>
<feature type="transmembrane region" description="Helical" evidence="7">
    <location>
        <begin position="108"/>
        <end position="129"/>
    </location>
</feature>
<dbReference type="Pfam" id="PF07690">
    <property type="entry name" value="MFS_1"/>
    <property type="match status" value="1"/>
</dbReference>
<dbReference type="NCBIfam" id="TIGR00711">
    <property type="entry name" value="efflux_EmrB"/>
    <property type="match status" value="1"/>
</dbReference>
<organism evidence="9 10">
    <name type="scientific">Metaclostridioides mangenotii</name>
    <dbReference type="NCBI Taxonomy" id="1540"/>
    <lineage>
        <taxon>Bacteria</taxon>
        <taxon>Bacillati</taxon>
        <taxon>Bacillota</taxon>
        <taxon>Clostridia</taxon>
        <taxon>Peptostreptococcales</taxon>
        <taxon>Peptostreptococcaceae</taxon>
        <taxon>Metaclostridioides</taxon>
    </lineage>
</organism>
<dbReference type="InterPro" id="IPR005829">
    <property type="entry name" value="Sugar_transporter_CS"/>
</dbReference>
<dbReference type="Gene3D" id="1.20.1720.10">
    <property type="entry name" value="Multidrug resistance protein D"/>
    <property type="match status" value="1"/>
</dbReference>
<keyword evidence="5 7" id="KW-1133">Transmembrane helix</keyword>
<dbReference type="PANTHER" id="PTHR42718">
    <property type="entry name" value="MAJOR FACILITATOR SUPERFAMILY MULTIDRUG TRANSPORTER MFSC"/>
    <property type="match status" value="1"/>
</dbReference>
<evidence type="ECO:0000256" key="4">
    <source>
        <dbReference type="ARBA" id="ARBA00022692"/>
    </source>
</evidence>
<feature type="transmembrane region" description="Helical" evidence="7">
    <location>
        <begin position="367"/>
        <end position="391"/>
    </location>
</feature>
<dbReference type="InterPro" id="IPR011701">
    <property type="entry name" value="MFS"/>
</dbReference>
<feature type="transmembrane region" description="Helical" evidence="7">
    <location>
        <begin position="327"/>
        <end position="346"/>
    </location>
</feature>
<evidence type="ECO:0000256" key="5">
    <source>
        <dbReference type="ARBA" id="ARBA00022989"/>
    </source>
</evidence>
<feature type="transmembrane region" description="Helical" evidence="7">
    <location>
        <begin position="238"/>
        <end position="265"/>
    </location>
</feature>
<keyword evidence="4 7" id="KW-0812">Transmembrane</keyword>
<feature type="transmembrane region" description="Helical" evidence="7">
    <location>
        <begin position="197"/>
        <end position="217"/>
    </location>
</feature>
<dbReference type="SUPFAM" id="SSF103473">
    <property type="entry name" value="MFS general substrate transporter"/>
    <property type="match status" value="1"/>
</dbReference>
<dbReference type="PANTHER" id="PTHR42718:SF43">
    <property type="entry name" value="LINCOMYCIN RESISTANCE PROTEIN LMRB"/>
    <property type="match status" value="1"/>
</dbReference>
<evidence type="ECO:0000259" key="8">
    <source>
        <dbReference type="PROSITE" id="PS50850"/>
    </source>
</evidence>
<evidence type="ECO:0000256" key="2">
    <source>
        <dbReference type="ARBA" id="ARBA00022448"/>
    </source>
</evidence>
<feature type="transmembrane region" description="Helical" evidence="7">
    <location>
        <begin position="271"/>
        <end position="292"/>
    </location>
</feature>
<comment type="subcellular location">
    <subcellularLocation>
        <location evidence="1">Cell membrane</location>
        <topology evidence="1">Multi-pass membrane protein</topology>
    </subcellularLocation>
</comment>
<evidence type="ECO:0000256" key="7">
    <source>
        <dbReference type="SAM" id="Phobius"/>
    </source>
</evidence>
<evidence type="ECO:0000256" key="6">
    <source>
        <dbReference type="ARBA" id="ARBA00023136"/>
    </source>
</evidence>
<comment type="caution">
    <text evidence="9">The sequence shown here is derived from an EMBL/GenBank/DDBJ whole genome shotgun (WGS) entry which is preliminary data.</text>
</comment>
<dbReference type="Proteomes" id="UP000767291">
    <property type="component" value="Unassembled WGS sequence"/>
</dbReference>